<sequence>MNRDMALGLIVMAVAGLYIRSALAIPVSFLGDAIGAGGVPLVLGWLLALAGAGLFIHALVARRAPATVAVTDPEDEVGGAFADPRHAVLKAAGVILIAAVFLFALRPLGYVPAVALLLAALLAYQGVRLRPVQLIVAIGGALCLWALFDLGLGIDLPDGTLLPNLF</sequence>
<reference evidence="1" key="1">
    <citation type="submission" date="2022-11" db="EMBL/GenBank/DDBJ databases">
        <title>beta-Carotene-producing bacterium, Jeongeuplla avenae sp. nov., alleviates the salt stress of Arabidopsis seedlings.</title>
        <authorList>
            <person name="Jiang L."/>
            <person name="Lee J."/>
        </authorList>
    </citation>
    <scope>NUCLEOTIDE SEQUENCE</scope>
    <source>
        <strain evidence="1">DY_R2A_6</strain>
    </source>
</reference>
<dbReference type="EMBL" id="CP113520">
    <property type="protein sequence ID" value="WAJ30630.1"/>
    <property type="molecule type" value="Genomic_DNA"/>
</dbReference>
<protein>
    <submittedName>
        <fullName evidence="1">Tripartite tricarboxylate transporter TctB family protein</fullName>
    </submittedName>
</protein>
<gene>
    <name evidence="1" type="ORF">OXU80_10665</name>
</gene>
<proteinExistence type="predicted"/>
<name>A0ACD4NUQ8_9HYPH</name>
<organism evidence="1 2">
    <name type="scientific">Antarcticirhabdus aurantiaca</name>
    <dbReference type="NCBI Taxonomy" id="2606717"/>
    <lineage>
        <taxon>Bacteria</taxon>
        <taxon>Pseudomonadati</taxon>
        <taxon>Pseudomonadota</taxon>
        <taxon>Alphaproteobacteria</taxon>
        <taxon>Hyphomicrobiales</taxon>
        <taxon>Aurantimonadaceae</taxon>
        <taxon>Antarcticirhabdus</taxon>
    </lineage>
</organism>
<dbReference type="Proteomes" id="UP001163223">
    <property type="component" value="Chromosome"/>
</dbReference>
<keyword evidence="2" id="KW-1185">Reference proteome</keyword>
<accession>A0ACD4NUQ8</accession>
<evidence type="ECO:0000313" key="2">
    <source>
        <dbReference type="Proteomes" id="UP001163223"/>
    </source>
</evidence>
<evidence type="ECO:0000313" key="1">
    <source>
        <dbReference type="EMBL" id="WAJ30630.1"/>
    </source>
</evidence>